<feature type="region of interest" description="Disordered" evidence="1">
    <location>
        <begin position="1"/>
        <end position="41"/>
    </location>
</feature>
<reference evidence="2" key="1">
    <citation type="submission" date="2014-09" db="EMBL/GenBank/DDBJ databases">
        <authorList>
            <person name="Magalhaes I.L.F."/>
            <person name="Oliveira U."/>
            <person name="Santos F.R."/>
            <person name="Vidigal T.H.D.A."/>
            <person name="Brescovit A.D."/>
            <person name="Santos A.J."/>
        </authorList>
    </citation>
    <scope>NUCLEOTIDE SEQUENCE</scope>
    <source>
        <tissue evidence="2">Shoot tissue taken approximately 20 cm above the soil surface</tissue>
    </source>
</reference>
<evidence type="ECO:0000313" key="2">
    <source>
        <dbReference type="EMBL" id="JAD54659.1"/>
    </source>
</evidence>
<dbReference type="EMBL" id="GBRH01243236">
    <property type="protein sequence ID" value="JAD54659.1"/>
    <property type="molecule type" value="Transcribed_RNA"/>
</dbReference>
<dbReference type="AlphaFoldDB" id="A0A0A9ASG5"/>
<name>A0A0A9ASG5_ARUDO</name>
<accession>A0A0A9ASG5</accession>
<protein>
    <submittedName>
        <fullName evidence="2">Uncharacterized protein</fullName>
    </submittedName>
</protein>
<feature type="compositionally biased region" description="Basic residues" evidence="1">
    <location>
        <begin position="1"/>
        <end position="10"/>
    </location>
</feature>
<organism evidence="2">
    <name type="scientific">Arundo donax</name>
    <name type="common">Giant reed</name>
    <name type="synonym">Donax arundinaceus</name>
    <dbReference type="NCBI Taxonomy" id="35708"/>
    <lineage>
        <taxon>Eukaryota</taxon>
        <taxon>Viridiplantae</taxon>
        <taxon>Streptophyta</taxon>
        <taxon>Embryophyta</taxon>
        <taxon>Tracheophyta</taxon>
        <taxon>Spermatophyta</taxon>
        <taxon>Magnoliopsida</taxon>
        <taxon>Liliopsida</taxon>
        <taxon>Poales</taxon>
        <taxon>Poaceae</taxon>
        <taxon>PACMAD clade</taxon>
        <taxon>Arundinoideae</taxon>
        <taxon>Arundineae</taxon>
        <taxon>Arundo</taxon>
    </lineage>
</organism>
<proteinExistence type="predicted"/>
<reference evidence="2" key="2">
    <citation type="journal article" date="2015" name="Data Brief">
        <title>Shoot transcriptome of the giant reed, Arundo donax.</title>
        <authorList>
            <person name="Barrero R.A."/>
            <person name="Guerrero F.D."/>
            <person name="Moolhuijzen P."/>
            <person name="Goolsby J.A."/>
            <person name="Tidwell J."/>
            <person name="Bellgard S.E."/>
            <person name="Bellgard M.I."/>
        </authorList>
    </citation>
    <scope>NUCLEOTIDE SEQUENCE</scope>
    <source>
        <tissue evidence="2">Shoot tissue taken approximately 20 cm above the soil surface</tissue>
    </source>
</reference>
<evidence type="ECO:0000256" key="1">
    <source>
        <dbReference type="SAM" id="MobiDB-lite"/>
    </source>
</evidence>
<sequence>MLKTLQRKRTSLPALKPPSLPVLERDCESPPTSLPAPQNRL</sequence>